<dbReference type="InterPro" id="IPR014939">
    <property type="entry name" value="CDT1_Gemini-bd-like"/>
</dbReference>
<dbReference type="SMART" id="SM01075">
    <property type="entry name" value="CDT1"/>
    <property type="match status" value="1"/>
</dbReference>
<reference evidence="3" key="1">
    <citation type="submission" date="2021-06" db="EMBL/GenBank/DDBJ databases">
        <authorList>
            <person name="Hodson N. C."/>
            <person name="Mongue J. A."/>
            <person name="Jaron S. K."/>
        </authorList>
    </citation>
    <scope>NUCLEOTIDE SEQUENCE</scope>
</reference>
<name>A0A8J2L653_9HEXA</name>
<dbReference type="InterPro" id="IPR032054">
    <property type="entry name" value="Cdt1_C"/>
</dbReference>
<dbReference type="GO" id="GO:0000278">
    <property type="term" value="P:mitotic cell cycle"/>
    <property type="evidence" value="ECO:0007669"/>
    <property type="project" value="TreeGrafter"/>
</dbReference>
<proteinExistence type="predicted"/>
<dbReference type="Pfam" id="PF08839">
    <property type="entry name" value="CDT1"/>
    <property type="match status" value="2"/>
</dbReference>
<evidence type="ECO:0000313" key="3">
    <source>
        <dbReference type="EMBL" id="CAG7816214.1"/>
    </source>
</evidence>
<evidence type="ECO:0000313" key="4">
    <source>
        <dbReference type="Proteomes" id="UP000708208"/>
    </source>
</evidence>
<evidence type="ECO:0000259" key="2">
    <source>
        <dbReference type="SMART" id="SM01075"/>
    </source>
</evidence>
<dbReference type="EMBL" id="CAJVCH010363398">
    <property type="protein sequence ID" value="CAG7816214.1"/>
    <property type="molecule type" value="Genomic_DNA"/>
</dbReference>
<dbReference type="PANTHER" id="PTHR28637:SF1">
    <property type="entry name" value="DNA REPLICATION FACTOR CDT1"/>
    <property type="match status" value="1"/>
</dbReference>
<dbReference type="Proteomes" id="UP000708208">
    <property type="component" value="Unassembled WGS sequence"/>
</dbReference>
<comment type="caution">
    <text evidence="3">The sequence shown here is derived from an EMBL/GenBank/DDBJ whole genome shotgun (WGS) entry which is preliminary data.</text>
</comment>
<dbReference type="GO" id="GO:0005634">
    <property type="term" value="C:nucleus"/>
    <property type="evidence" value="ECO:0007669"/>
    <property type="project" value="TreeGrafter"/>
</dbReference>
<feature type="domain" description="CDT1 Geminin-binding" evidence="2">
    <location>
        <begin position="127"/>
        <end position="269"/>
    </location>
</feature>
<accession>A0A8J2L653</accession>
<dbReference type="OrthoDB" id="341730at2759"/>
<dbReference type="PANTHER" id="PTHR28637">
    <property type="entry name" value="DNA REPLICATION FACTOR CDT1"/>
    <property type="match status" value="1"/>
</dbReference>
<dbReference type="AlphaFoldDB" id="A0A8J2L653"/>
<evidence type="ECO:0000256" key="1">
    <source>
        <dbReference type="SAM" id="MobiDB-lite"/>
    </source>
</evidence>
<feature type="compositionally biased region" description="Basic and acidic residues" evidence="1">
    <location>
        <begin position="84"/>
        <end position="106"/>
    </location>
</feature>
<dbReference type="GO" id="GO:0071163">
    <property type="term" value="P:DNA replication preinitiation complex assembly"/>
    <property type="evidence" value="ECO:0007669"/>
    <property type="project" value="InterPro"/>
</dbReference>
<keyword evidence="4" id="KW-1185">Reference proteome</keyword>
<dbReference type="Pfam" id="PF16679">
    <property type="entry name" value="CDT1_C"/>
    <property type="match status" value="1"/>
</dbReference>
<dbReference type="CDD" id="cd08767">
    <property type="entry name" value="Cdt1_c"/>
    <property type="match status" value="1"/>
</dbReference>
<gene>
    <name evidence="3" type="ORF">AFUS01_LOCUS26843</name>
</gene>
<organism evidence="3 4">
    <name type="scientific">Allacma fusca</name>
    <dbReference type="NCBI Taxonomy" id="39272"/>
    <lineage>
        <taxon>Eukaryota</taxon>
        <taxon>Metazoa</taxon>
        <taxon>Ecdysozoa</taxon>
        <taxon>Arthropoda</taxon>
        <taxon>Hexapoda</taxon>
        <taxon>Collembola</taxon>
        <taxon>Symphypleona</taxon>
        <taxon>Sminthuridae</taxon>
        <taxon>Allacma</taxon>
    </lineage>
</organism>
<dbReference type="GO" id="GO:0000076">
    <property type="term" value="P:DNA replication checkpoint signaling"/>
    <property type="evidence" value="ECO:0007669"/>
    <property type="project" value="TreeGrafter"/>
</dbReference>
<dbReference type="GO" id="GO:0030174">
    <property type="term" value="P:regulation of DNA-templated DNA replication initiation"/>
    <property type="evidence" value="ECO:0007669"/>
    <property type="project" value="InterPro"/>
</dbReference>
<sequence>MQQPTLTSYFKTKKRTGAPIEDLKSVKDVVSDVNRVQFLKKGNLSPKKGLSPVKTKMPNVDLKRLKAVARNLKDSANKLEKLQEERKHLEDDQRKQELEKKQESEKGQCSPRAIRELSLTAHPSLQLPLRFRVLKLLNEGMNTVASMFQNRNETITYNKLKSAVESMTKHTFSIKTAARMLSIYDYFKILTQKVGNINQYVFEFEVKLLPSQLIRLKKNFEQKLINFCLIEHEKFLKSHNIDVDRTLVTRWHPSFNIEALQIPAAPLPELSERLTSAAEVLNQVREMMQGRSAAASEAAPIKKAPVSKKPLKGISSALLEKIRDREKNRIVRDLTIPHEELKLQKIKARLPELVRMIHNIFVGEKKAAIEFPVFLQRLQFSYEKLTASEVELHVDYLLKTQPAWIQKIKTTTSEYIKINKTIQTMENFHVNVLIDFRVVSAESLRSLLERVTVGACASLSKVRRIMNDKYGSPAVWEFQSAEYLATFSPWLLSRAQSNRKLPLLQWPISIIPRKPITF</sequence>
<protein>
    <recommendedName>
        <fullName evidence="2">CDT1 Geminin-binding domain-containing protein</fullName>
    </recommendedName>
</protein>
<dbReference type="GO" id="GO:0003677">
    <property type="term" value="F:DNA binding"/>
    <property type="evidence" value="ECO:0007669"/>
    <property type="project" value="InterPro"/>
</dbReference>
<feature type="region of interest" description="Disordered" evidence="1">
    <location>
        <begin position="84"/>
        <end position="111"/>
    </location>
</feature>
<dbReference type="GO" id="GO:0070182">
    <property type="term" value="F:DNA polymerase binding"/>
    <property type="evidence" value="ECO:0007669"/>
    <property type="project" value="TreeGrafter"/>
</dbReference>
<dbReference type="InterPro" id="IPR045173">
    <property type="entry name" value="Cdt1"/>
</dbReference>